<organism evidence="3 4">
    <name type="scientific">Dimorphilus gyrociliatus</name>
    <dbReference type="NCBI Taxonomy" id="2664684"/>
    <lineage>
        <taxon>Eukaryota</taxon>
        <taxon>Metazoa</taxon>
        <taxon>Spiralia</taxon>
        <taxon>Lophotrochozoa</taxon>
        <taxon>Annelida</taxon>
        <taxon>Polychaeta</taxon>
        <taxon>Polychaeta incertae sedis</taxon>
        <taxon>Dinophilidae</taxon>
        <taxon>Dimorphilus</taxon>
    </lineage>
</organism>
<evidence type="ECO:0000313" key="3">
    <source>
        <dbReference type="EMBL" id="CAD5119606.1"/>
    </source>
</evidence>
<evidence type="ECO:0000256" key="1">
    <source>
        <dbReference type="SAM" id="MobiDB-lite"/>
    </source>
</evidence>
<dbReference type="CDD" id="cd23659">
    <property type="entry name" value="USP_At3g01520-like"/>
    <property type="match status" value="1"/>
</dbReference>
<dbReference type="Proteomes" id="UP000549394">
    <property type="component" value="Unassembled WGS sequence"/>
</dbReference>
<name>A0A7I8VTI3_9ANNE</name>
<gene>
    <name evidence="3" type="ORF">DGYR_LOCUS7819</name>
</gene>
<dbReference type="PANTHER" id="PTHR31964:SF113">
    <property type="entry name" value="USPA DOMAIN-CONTAINING PROTEIN"/>
    <property type="match status" value="1"/>
</dbReference>
<dbReference type="EMBL" id="CAJFCJ010000010">
    <property type="protein sequence ID" value="CAD5119606.1"/>
    <property type="molecule type" value="Genomic_DNA"/>
</dbReference>
<dbReference type="OrthoDB" id="843225at2759"/>
<dbReference type="PANTHER" id="PTHR31964">
    <property type="entry name" value="ADENINE NUCLEOTIDE ALPHA HYDROLASES-LIKE SUPERFAMILY PROTEIN"/>
    <property type="match status" value="1"/>
</dbReference>
<sequence length="264" mass="29715">MASFVLKKLSRFASLDESHSAEKKTEYQVKTPEGDPEAKVVIIAAENCNHCEYTFKWYHDNVHRQKYKVVIVYIIELPEQKPSTKQSSGKMSQPLGGMHISPKTLQELWKKEEEKTIELEQTMRRLLQEKRCSGVLRTAAGKPGPMICKVAIEEGASMIVTGSRNIGRMKRVLIGSVSDYLVHHAVCPVIVCRLPTILRSASVSDAEDVRQRHFSDSTLLSNLKGKGKKQSIIDRIRHKSAGSKPQKSTDEVFEEEKENGAEKP</sequence>
<comment type="caution">
    <text evidence="3">The sequence shown here is derived from an EMBL/GenBank/DDBJ whole genome shotgun (WGS) entry which is preliminary data.</text>
</comment>
<dbReference type="PRINTS" id="PR01438">
    <property type="entry name" value="UNVRSLSTRESS"/>
</dbReference>
<feature type="region of interest" description="Disordered" evidence="1">
    <location>
        <begin position="223"/>
        <end position="264"/>
    </location>
</feature>
<accession>A0A7I8VTI3</accession>
<dbReference type="InterPro" id="IPR006015">
    <property type="entry name" value="Universal_stress_UspA"/>
</dbReference>
<dbReference type="SUPFAM" id="SSF52402">
    <property type="entry name" value="Adenine nucleotide alpha hydrolases-like"/>
    <property type="match status" value="1"/>
</dbReference>
<feature type="domain" description="UspA" evidence="2">
    <location>
        <begin position="39"/>
        <end position="193"/>
    </location>
</feature>
<proteinExistence type="predicted"/>
<dbReference type="Pfam" id="PF00582">
    <property type="entry name" value="Usp"/>
    <property type="match status" value="1"/>
</dbReference>
<reference evidence="3 4" key="1">
    <citation type="submission" date="2020-08" db="EMBL/GenBank/DDBJ databases">
        <authorList>
            <person name="Hejnol A."/>
        </authorList>
    </citation>
    <scope>NUCLEOTIDE SEQUENCE [LARGE SCALE GENOMIC DNA]</scope>
</reference>
<protein>
    <submittedName>
        <fullName evidence="3">DgyrCDS8207</fullName>
    </submittedName>
</protein>
<keyword evidence="4" id="KW-1185">Reference proteome</keyword>
<evidence type="ECO:0000313" key="4">
    <source>
        <dbReference type="Proteomes" id="UP000549394"/>
    </source>
</evidence>
<dbReference type="Gene3D" id="3.40.50.620">
    <property type="entry name" value="HUPs"/>
    <property type="match status" value="1"/>
</dbReference>
<evidence type="ECO:0000259" key="2">
    <source>
        <dbReference type="Pfam" id="PF00582"/>
    </source>
</evidence>
<dbReference type="InterPro" id="IPR006016">
    <property type="entry name" value="UspA"/>
</dbReference>
<dbReference type="AlphaFoldDB" id="A0A7I8VTI3"/>
<dbReference type="InterPro" id="IPR014729">
    <property type="entry name" value="Rossmann-like_a/b/a_fold"/>
</dbReference>